<dbReference type="PROSITE" id="PS51272">
    <property type="entry name" value="SLH"/>
    <property type="match status" value="1"/>
</dbReference>
<feature type="domain" description="SLH" evidence="3">
    <location>
        <begin position="232"/>
        <end position="300"/>
    </location>
</feature>
<evidence type="ECO:0000313" key="4">
    <source>
        <dbReference type="EMBL" id="MBC5734902.1"/>
    </source>
</evidence>
<dbReference type="InterPro" id="IPR001119">
    <property type="entry name" value="SLH_dom"/>
</dbReference>
<evidence type="ECO:0000259" key="3">
    <source>
        <dbReference type="PROSITE" id="PS51272"/>
    </source>
</evidence>
<evidence type="ECO:0000313" key="5">
    <source>
        <dbReference type="Proteomes" id="UP000661435"/>
    </source>
</evidence>
<accession>A0A8J6J275</accession>
<protein>
    <recommendedName>
        <fullName evidence="3">SLH domain-containing protein</fullName>
    </recommendedName>
</protein>
<dbReference type="Proteomes" id="UP000661435">
    <property type="component" value="Unassembled WGS sequence"/>
</dbReference>
<name>A0A8J6J275_9FIRM</name>
<evidence type="ECO:0000256" key="1">
    <source>
        <dbReference type="ARBA" id="ARBA00022737"/>
    </source>
</evidence>
<dbReference type="EMBL" id="JACOPP010000028">
    <property type="protein sequence ID" value="MBC5734902.1"/>
    <property type="molecule type" value="Genomic_DNA"/>
</dbReference>
<feature type="chain" id="PRO_5035152432" description="SLH domain-containing protein" evidence="2">
    <location>
        <begin position="23"/>
        <end position="386"/>
    </location>
</feature>
<dbReference type="RefSeq" id="WP_186908720.1">
    <property type="nucleotide sequence ID" value="NZ_JACOPP010000028.1"/>
</dbReference>
<keyword evidence="1" id="KW-0677">Repeat</keyword>
<organism evidence="4 5">
    <name type="scientific">Lawsonibacter hominis</name>
    <dbReference type="NCBI Taxonomy" id="2763053"/>
    <lineage>
        <taxon>Bacteria</taxon>
        <taxon>Bacillati</taxon>
        <taxon>Bacillota</taxon>
        <taxon>Clostridia</taxon>
        <taxon>Eubacteriales</taxon>
        <taxon>Oscillospiraceae</taxon>
        <taxon>Lawsonibacter</taxon>
    </lineage>
</organism>
<gene>
    <name evidence="4" type="ORF">H8S57_14380</name>
</gene>
<feature type="signal peptide" evidence="2">
    <location>
        <begin position="1"/>
        <end position="22"/>
    </location>
</feature>
<evidence type="ECO:0000256" key="2">
    <source>
        <dbReference type="SAM" id="SignalP"/>
    </source>
</evidence>
<comment type="caution">
    <text evidence="4">The sequence shown here is derived from an EMBL/GenBank/DDBJ whole genome shotgun (WGS) entry which is preliminary data.</text>
</comment>
<proteinExistence type="predicted"/>
<keyword evidence="5" id="KW-1185">Reference proteome</keyword>
<reference evidence="4" key="1">
    <citation type="submission" date="2020-08" db="EMBL/GenBank/DDBJ databases">
        <title>Genome public.</title>
        <authorList>
            <person name="Liu C."/>
            <person name="Sun Q."/>
        </authorList>
    </citation>
    <scope>NUCLEOTIDE SEQUENCE</scope>
    <source>
        <strain evidence="4">NSJ-51</strain>
    </source>
</reference>
<sequence length="386" mass="39509">MRRAAVFLLAALILMGCGAVCASGGTSGETLVSQSYLNDTYLPAVAEQAGRRLEEKTQSTYDTVLSGLNAKHSAYLAQAGGETSLHLAFADHRLKKGDTVTVYTGSGLLLLAGSAAVAAPSGAVVDVTAGRALAAGAALTEGHRYLAGENAGAAVTITSDTAVVGLEGAYTRSDSGALDYNALADALKAMGLFQGTGTAYGCGYDLEVAPTRVVGLVMFLRLIGEEGAALACTQGNPFADTPAWCDRYVAYAYAKGYTKGVGADAAGALYFAPDTVLSAGEYMTFVLRALGYTDSGTNPDFSWSNALGKSVELGVLNSAEQAMLTGGSFLRAQVVYVSYFALSAATKDGGGTLLDRLVSVGGVDEAALYTTMNSVTVSRLQSGSRS</sequence>
<dbReference type="PROSITE" id="PS51257">
    <property type="entry name" value="PROKAR_LIPOPROTEIN"/>
    <property type="match status" value="1"/>
</dbReference>
<keyword evidence="2" id="KW-0732">Signal</keyword>
<dbReference type="AlphaFoldDB" id="A0A8J6J275"/>